<dbReference type="SUPFAM" id="SSF55166">
    <property type="entry name" value="Hedgehog/DD-peptidase"/>
    <property type="match status" value="1"/>
</dbReference>
<sequence>MIFSRARLYAVVTRVLAVLLLPFAFLRAPGRACYLACQWALGLRFPAEDLTGLVPAVREAFTAARTEAFWRDGQLIGLTSGHRDAAEQHRLFSEEVRRTGSVREACRLVLPPAESTHVSGLALDVRPTEGAAWLERHGGVHHLHRRYDNEWWHFEYHLCPPPRLPYPGAGAPADGRPRVRTGEWVV</sequence>
<evidence type="ECO:0000313" key="3">
    <source>
        <dbReference type="Proteomes" id="UP000198582"/>
    </source>
</evidence>
<dbReference type="InterPro" id="IPR009045">
    <property type="entry name" value="Zn_M74/Hedgehog-like"/>
</dbReference>
<name>A0A1H8UFD9_9PSEU</name>
<feature type="domain" description="D-alanyl-D-alanine carboxypeptidase-like core" evidence="1">
    <location>
        <begin position="68"/>
        <end position="155"/>
    </location>
</feature>
<dbReference type="GO" id="GO:0004180">
    <property type="term" value="F:carboxypeptidase activity"/>
    <property type="evidence" value="ECO:0007669"/>
    <property type="project" value="UniProtKB-KW"/>
</dbReference>
<dbReference type="Gene3D" id="3.30.1380.10">
    <property type="match status" value="1"/>
</dbReference>
<evidence type="ECO:0000259" key="1">
    <source>
        <dbReference type="Pfam" id="PF02557"/>
    </source>
</evidence>
<dbReference type="Pfam" id="PF02557">
    <property type="entry name" value="VanY"/>
    <property type="match status" value="1"/>
</dbReference>
<dbReference type="InterPro" id="IPR003709">
    <property type="entry name" value="VanY-like_core_dom"/>
</dbReference>
<reference evidence="2 3" key="1">
    <citation type="submission" date="2016-10" db="EMBL/GenBank/DDBJ databases">
        <authorList>
            <person name="de Groot N.N."/>
        </authorList>
    </citation>
    <scope>NUCLEOTIDE SEQUENCE [LARGE SCALE GENOMIC DNA]</scope>
    <source>
        <strain evidence="2 3">DSM 44993</strain>
    </source>
</reference>
<dbReference type="AlphaFoldDB" id="A0A1H8UFD9"/>
<dbReference type="Proteomes" id="UP000198582">
    <property type="component" value="Unassembled WGS sequence"/>
</dbReference>
<keyword evidence="3" id="KW-1185">Reference proteome</keyword>
<dbReference type="OrthoDB" id="3293184at2"/>
<gene>
    <name evidence="2" type="ORF">SAMN04489732_103237</name>
</gene>
<keyword evidence="2" id="KW-0645">Protease</keyword>
<dbReference type="GO" id="GO:0006508">
    <property type="term" value="P:proteolysis"/>
    <property type="evidence" value="ECO:0007669"/>
    <property type="project" value="InterPro"/>
</dbReference>
<proteinExistence type="predicted"/>
<keyword evidence="2" id="KW-0121">Carboxypeptidase</keyword>
<dbReference type="RefSeq" id="WP_091615262.1">
    <property type="nucleotide sequence ID" value="NZ_FOEF01000003.1"/>
</dbReference>
<protein>
    <submittedName>
        <fullName evidence="2">D-alanyl-D-alanine carboxypeptidase</fullName>
    </submittedName>
</protein>
<keyword evidence="2" id="KW-0378">Hydrolase</keyword>
<evidence type="ECO:0000313" key="2">
    <source>
        <dbReference type="EMBL" id="SEP01737.1"/>
    </source>
</evidence>
<organism evidence="2 3">
    <name type="scientific">Amycolatopsis saalfeldensis</name>
    <dbReference type="NCBI Taxonomy" id="394193"/>
    <lineage>
        <taxon>Bacteria</taxon>
        <taxon>Bacillati</taxon>
        <taxon>Actinomycetota</taxon>
        <taxon>Actinomycetes</taxon>
        <taxon>Pseudonocardiales</taxon>
        <taxon>Pseudonocardiaceae</taxon>
        <taxon>Amycolatopsis</taxon>
    </lineage>
</organism>
<accession>A0A1H8UFD9</accession>
<dbReference type="EMBL" id="FOEF01000003">
    <property type="protein sequence ID" value="SEP01737.1"/>
    <property type="molecule type" value="Genomic_DNA"/>
</dbReference>
<dbReference type="STRING" id="394193.SAMN04489732_103237"/>